<dbReference type="SUPFAM" id="SSF81606">
    <property type="entry name" value="PP2C-like"/>
    <property type="match status" value="1"/>
</dbReference>
<organism evidence="2 3">
    <name type="scientific">Mycoplasmopsis ciconiae</name>
    <dbReference type="NCBI Taxonomy" id="561067"/>
    <lineage>
        <taxon>Bacteria</taxon>
        <taxon>Bacillati</taxon>
        <taxon>Mycoplasmatota</taxon>
        <taxon>Mycoplasmoidales</taxon>
        <taxon>Metamycoplasmataceae</taxon>
        <taxon>Mycoplasmopsis</taxon>
    </lineage>
</organism>
<dbReference type="EMBL" id="JAZDWZ010000003">
    <property type="protein sequence ID" value="MEE3928213.1"/>
    <property type="molecule type" value="Genomic_DNA"/>
</dbReference>
<proteinExistence type="predicted"/>
<dbReference type="SMART" id="SM00332">
    <property type="entry name" value="PP2Cc"/>
    <property type="match status" value="1"/>
</dbReference>
<sequence>MKFAYKSIKGKRSENQDKIALFEKDNVIFAIVCDGIGGHHGGSLASSTTINNFGSDFIEKFDAKTTDIETFFKLSFYNNIDKFGELASKDSKLIKMGTTLTSVFIDKNTNQITCFNVGDSRTYVLNTKNKLVQISEDNNLYNEIDPNKRHLYSPNELKELTNYIGLNSKKMYDVYKIDSQSFQNIKVILLCSDGVYGFLSDETLKNLISEEISLNLKVDKIINSALINGSNDNISLIAIDVRGENEHI</sequence>
<name>A0ABU7MM10_9BACT</name>
<dbReference type="CDD" id="cd00143">
    <property type="entry name" value="PP2Cc"/>
    <property type="match status" value="1"/>
</dbReference>
<dbReference type="InterPro" id="IPR036457">
    <property type="entry name" value="PPM-type-like_dom_sf"/>
</dbReference>
<dbReference type="InterPro" id="IPR015655">
    <property type="entry name" value="PP2C"/>
</dbReference>
<dbReference type="PROSITE" id="PS51746">
    <property type="entry name" value="PPM_2"/>
    <property type="match status" value="1"/>
</dbReference>
<keyword evidence="3" id="KW-1185">Reference proteome</keyword>
<dbReference type="SMART" id="SM00331">
    <property type="entry name" value="PP2C_SIG"/>
    <property type="match status" value="1"/>
</dbReference>
<evidence type="ECO:0000259" key="1">
    <source>
        <dbReference type="PROSITE" id="PS51746"/>
    </source>
</evidence>
<dbReference type="Proteomes" id="UP001344817">
    <property type="component" value="Unassembled WGS sequence"/>
</dbReference>
<comment type="caution">
    <text evidence="2">The sequence shown here is derived from an EMBL/GenBank/DDBJ whole genome shotgun (WGS) entry which is preliminary data.</text>
</comment>
<dbReference type="Pfam" id="PF13672">
    <property type="entry name" value="PP2C_2"/>
    <property type="match status" value="1"/>
</dbReference>
<protein>
    <submittedName>
        <fullName evidence="2">Protein phosphatase 2C domain-containing protein</fullName>
    </submittedName>
</protein>
<dbReference type="RefSeq" id="WP_330500626.1">
    <property type="nucleotide sequence ID" value="NZ_JAZDWZ010000003.1"/>
</dbReference>
<gene>
    <name evidence="2" type="ORF">V2E24_01305</name>
</gene>
<evidence type="ECO:0000313" key="2">
    <source>
        <dbReference type="EMBL" id="MEE3928213.1"/>
    </source>
</evidence>
<dbReference type="Gene3D" id="3.60.40.10">
    <property type="entry name" value="PPM-type phosphatase domain"/>
    <property type="match status" value="1"/>
</dbReference>
<reference evidence="2" key="1">
    <citation type="submission" date="2024-01" db="EMBL/GenBank/DDBJ databases">
        <title>Genome sequence of Mycoplasma ciconiae type strain DSM 25251.</title>
        <authorList>
            <person name="Spergser J."/>
        </authorList>
    </citation>
    <scope>NUCLEOTIDE SEQUENCE [LARGE SCALE GENOMIC DNA]</scope>
    <source>
        <strain evidence="2">DSM 25251</strain>
    </source>
</reference>
<dbReference type="PANTHER" id="PTHR47992">
    <property type="entry name" value="PROTEIN PHOSPHATASE"/>
    <property type="match status" value="1"/>
</dbReference>
<evidence type="ECO:0000313" key="3">
    <source>
        <dbReference type="Proteomes" id="UP001344817"/>
    </source>
</evidence>
<feature type="domain" description="PPM-type phosphatase" evidence="1">
    <location>
        <begin position="2"/>
        <end position="241"/>
    </location>
</feature>
<dbReference type="InterPro" id="IPR001932">
    <property type="entry name" value="PPM-type_phosphatase-like_dom"/>
</dbReference>
<accession>A0ABU7MM10</accession>